<dbReference type="InterPro" id="IPR000873">
    <property type="entry name" value="AMP-dep_synth/lig_dom"/>
</dbReference>
<dbReference type="GO" id="GO:0005524">
    <property type="term" value="F:ATP binding"/>
    <property type="evidence" value="ECO:0007669"/>
    <property type="project" value="UniProtKB-KW"/>
</dbReference>
<comment type="catalytic activity">
    <reaction evidence="7">
        <text>a long-chain fatty acid + ATP + CoA = a long-chain fatty acyl-CoA + AMP + diphosphate</text>
        <dbReference type="Rhea" id="RHEA:15421"/>
        <dbReference type="ChEBI" id="CHEBI:30616"/>
        <dbReference type="ChEBI" id="CHEBI:33019"/>
        <dbReference type="ChEBI" id="CHEBI:57287"/>
        <dbReference type="ChEBI" id="CHEBI:57560"/>
        <dbReference type="ChEBI" id="CHEBI:83139"/>
        <dbReference type="ChEBI" id="CHEBI:456215"/>
        <dbReference type="EC" id="6.2.1.3"/>
    </reaction>
</comment>
<dbReference type="PANTHER" id="PTHR43272:SF33">
    <property type="entry name" value="AMP-BINDING DOMAIN-CONTAINING PROTEIN-RELATED"/>
    <property type="match status" value="1"/>
</dbReference>
<gene>
    <name evidence="9" type="ORF">CTEN210_08702</name>
</gene>
<proteinExistence type="inferred from homology"/>
<protein>
    <recommendedName>
        <fullName evidence="6 7">Long-chain-fatty-acid--CoA ligase</fullName>
        <ecNumber evidence="6 7">6.2.1.3</ecNumber>
    </recommendedName>
</protein>
<accession>A0AAD3CU04</accession>
<dbReference type="EMBL" id="BLLK01000045">
    <property type="protein sequence ID" value="GFH52226.1"/>
    <property type="molecule type" value="Genomic_DNA"/>
</dbReference>
<evidence type="ECO:0000313" key="10">
    <source>
        <dbReference type="Proteomes" id="UP001054902"/>
    </source>
</evidence>
<dbReference type="SUPFAM" id="SSF56801">
    <property type="entry name" value="Acetyl-CoA synthetase-like"/>
    <property type="match status" value="1"/>
</dbReference>
<evidence type="ECO:0000256" key="2">
    <source>
        <dbReference type="ARBA" id="ARBA00022598"/>
    </source>
</evidence>
<reference evidence="9 10" key="1">
    <citation type="journal article" date="2021" name="Sci. Rep.">
        <title>The genome of the diatom Chaetoceros tenuissimus carries an ancient integrated fragment of an extant virus.</title>
        <authorList>
            <person name="Hongo Y."/>
            <person name="Kimura K."/>
            <person name="Takaki Y."/>
            <person name="Yoshida Y."/>
            <person name="Baba S."/>
            <person name="Kobayashi G."/>
            <person name="Nagasaki K."/>
            <person name="Hano T."/>
            <person name="Tomaru Y."/>
        </authorList>
    </citation>
    <scope>NUCLEOTIDE SEQUENCE [LARGE SCALE GENOMIC DNA]</scope>
    <source>
        <strain evidence="9 10">NIES-3715</strain>
    </source>
</reference>
<comment type="caution">
    <text evidence="9">The sequence shown here is derived from an EMBL/GenBank/DDBJ whole genome shotgun (WGS) entry which is preliminary data.</text>
</comment>
<evidence type="ECO:0000256" key="4">
    <source>
        <dbReference type="ARBA" id="ARBA00022832"/>
    </source>
</evidence>
<dbReference type="GO" id="GO:0016020">
    <property type="term" value="C:membrane"/>
    <property type="evidence" value="ECO:0007669"/>
    <property type="project" value="TreeGrafter"/>
</dbReference>
<keyword evidence="5 7" id="KW-0067">ATP-binding</keyword>
<keyword evidence="3 7" id="KW-0547">Nucleotide-binding</keyword>
<dbReference type="CDD" id="cd05927">
    <property type="entry name" value="LC-FACS_euk"/>
    <property type="match status" value="1"/>
</dbReference>
<comment type="function">
    <text evidence="7">Catalyzes the conversion of long-chain fatty acids to their active form acyl-CoAs for both synthesis of cellular lipids, and degradation via beta-oxidation.</text>
</comment>
<dbReference type="InterPro" id="IPR042099">
    <property type="entry name" value="ANL_N_sf"/>
</dbReference>
<dbReference type="InterPro" id="IPR020845">
    <property type="entry name" value="AMP-binding_CS"/>
</dbReference>
<evidence type="ECO:0000256" key="6">
    <source>
        <dbReference type="ARBA" id="ARBA00026121"/>
    </source>
</evidence>
<dbReference type="InterPro" id="IPR045311">
    <property type="entry name" value="LC-FACS_euk"/>
</dbReference>
<comment type="similarity">
    <text evidence="1 7">Belongs to the ATP-dependent AMP-binding enzyme family.</text>
</comment>
<dbReference type="PROSITE" id="PS00455">
    <property type="entry name" value="AMP_BINDING"/>
    <property type="match status" value="1"/>
</dbReference>
<evidence type="ECO:0000313" key="9">
    <source>
        <dbReference type="EMBL" id="GFH52226.1"/>
    </source>
</evidence>
<dbReference type="PANTHER" id="PTHR43272">
    <property type="entry name" value="LONG-CHAIN-FATTY-ACID--COA LIGASE"/>
    <property type="match status" value="1"/>
</dbReference>
<dbReference type="GO" id="GO:0004467">
    <property type="term" value="F:long-chain fatty acid-CoA ligase activity"/>
    <property type="evidence" value="ECO:0007669"/>
    <property type="project" value="UniProtKB-EC"/>
</dbReference>
<name>A0AAD3CU04_9STRA</name>
<evidence type="ECO:0000256" key="3">
    <source>
        <dbReference type="ARBA" id="ARBA00022741"/>
    </source>
</evidence>
<evidence type="ECO:0000256" key="5">
    <source>
        <dbReference type="ARBA" id="ARBA00022840"/>
    </source>
</evidence>
<keyword evidence="10" id="KW-1185">Reference proteome</keyword>
<keyword evidence="4 7" id="KW-0276">Fatty acid metabolism</keyword>
<sequence length="682" mass="74132">MSPNESQEMWSVALANTATKDSTPIHRNFDPDCVPQLGYLGCQTLYEAIRRGAAVNPLGPCLGFRAVSSSGEATPFIYSSYTEVVARIDAIAAGLDSMNLVTPNEDGLKLLGLYMKNCMEWTLSEHAVYCVGGATVPCYDTLGPESVSFVLQQTQLSAVVCSRAEVKKLVEAKKGDGCDSFKHIIVIDGVIPEVRKLCESVGLNIVSLAQVESTGSMIISTHVGGHQHTPPSSEDICTFCYTSGTTGNPKGALITHKNLLSAISGLSSFEVTPEITDRHLSYLPLPHIFERVVQGQMLLSGASVGFFRGDPTKLIEDIQACRPTLLPVAPRVLNKIHDKIVGGINAAGGMKKKIFDAAVKAKTEGLMNGKLHHGLYDRLLFNKIKKALGLDCIRFMVSGSAPLSEPVMIFFRIMLGVPVVEGYGQTEGAAAATLSHPDDVSTFGHVGGPVGSVEIKLVDVPEMGYLSKDTVHRGKPCMGRGEIWVRGPSVFKGYYKDEEKTRETITPDGWLMSGDIGLWTMDGCLQIIDRKKNIFKLSQGEYVAAEKIENVLNQSLFVGQNFVYGDSYQSCLVAIVVPDEDVVKQWAKESGDPTLSGLAFNQLCKSETLRDTILKDIKALGKKNGLHGFEIPKAIHLEVEPFTAENGLTTPTFKLKRPQLKNHYEDVINELYAKIPPPPSKL</sequence>
<dbReference type="AlphaFoldDB" id="A0AAD3CU04"/>
<dbReference type="Proteomes" id="UP001054902">
    <property type="component" value="Unassembled WGS sequence"/>
</dbReference>
<evidence type="ECO:0000256" key="7">
    <source>
        <dbReference type="RuleBase" id="RU369030"/>
    </source>
</evidence>
<evidence type="ECO:0000259" key="8">
    <source>
        <dbReference type="Pfam" id="PF00501"/>
    </source>
</evidence>
<evidence type="ECO:0000256" key="1">
    <source>
        <dbReference type="ARBA" id="ARBA00006432"/>
    </source>
</evidence>
<dbReference type="EC" id="6.2.1.3" evidence="6 7"/>
<organism evidence="9 10">
    <name type="scientific">Chaetoceros tenuissimus</name>
    <dbReference type="NCBI Taxonomy" id="426638"/>
    <lineage>
        <taxon>Eukaryota</taxon>
        <taxon>Sar</taxon>
        <taxon>Stramenopiles</taxon>
        <taxon>Ochrophyta</taxon>
        <taxon>Bacillariophyta</taxon>
        <taxon>Coscinodiscophyceae</taxon>
        <taxon>Chaetocerotophycidae</taxon>
        <taxon>Chaetocerotales</taxon>
        <taxon>Chaetocerotaceae</taxon>
        <taxon>Chaetoceros</taxon>
    </lineage>
</organism>
<keyword evidence="2 7" id="KW-0436">Ligase</keyword>
<keyword evidence="7" id="KW-0443">Lipid metabolism</keyword>
<dbReference type="Pfam" id="PF00501">
    <property type="entry name" value="AMP-binding"/>
    <property type="match status" value="1"/>
</dbReference>
<feature type="domain" description="AMP-dependent synthetase/ligase" evidence="8">
    <location>
        <begin position="79"/>
        <end position="495"/>
    </location>
</feature>
<dbReference type="GO" id="GO:0005783">
    <property type="term" value="C:endoplasmic reticulum"/>
    <property type="evidence" value="ECO:0007669"/>
    <property type="project" value="TreeGrafter"/>
</dbReference>
<dbReference type="Gene3D" id="3.40.50.12780">
    <property type="entry name" value="N-terminal domain of ligase-like"/>
    <property type="match status" value="1"/>
</dbReference>